<keyword evidence="2" id="KW-1185">Reference proteome</keyword>
<evidence type="ECO:0000313" key="1">
    <source>
        <dbReference type="EMBL" id="QDZ10102.1"/>
    </source>
</evidence>
<evidence type="ECO:0000313" key="2">
    <source>
        <dbReference type="Proteomes" id="UP000315364"/>
    </source>
</evidence>
<dbReference type="Proteomes" id="UP000315364">
    <property type="component" value="Chromosome"/>
</dbReference>
<reference evidence="1 2" key="1">
    <citation type="submission" date="2019-07" db="EMBL/GenBank/DDBJ databases">
        <title>Full genome sequence of Devosia sp. Gsoil 520.</title>
        <authorList>
            <person name="Im W.-T."/>
        </authorList>
    </citation>
    <scope>NUCLEOTIDE SEQUENCE [LARGE SCALE GENOMIC DNA]</scope>
    <source>
        <strain evidence="1 2">Gsoil 520</strain>
    </source>
</reference>
<dbReference type="AlphaFoldDB" id="A0A5B8LRG0"/>
<organism evidence="1 2">
    <name type="scientific">Devosia ginsengisoli</name>
    <dbReference type="NCBI Taxonomy" id="400770"/>
    <lineage>
        <taxon>Bacteria</taxon>
        <taxon>Pseudomonadati</taxon>
        <taxon>Pseudomonadota</taxon>
        <taxon>Alphaproteobacteria</taxon>
        <taxon>Hyphomicrobiales</taxon>
        <taxon>Devosiaceae</taxon>
        <taxon>Devosia</taxon>
    </lineage>
</organism>
<dbReference type="OrthoDB" id="8085496at2"/>
<name>A0A5B8LRG0_9HYPH</name>
<gene>
    <name evidence="1" type="ORF">FPZ08_04685</name>
</gene>
<protein>
    <submittedName>
        <fullName evidence="1">Uncharacterized protein</fullName>
    </submittedName>
</protein>
<dbReference type="EMBL" id="CP042304">
    <property type="protein sequence ID" value="QDZ10102.1"/>
    <property type="molecule type" value="Genomic_DNA"/>
</dbReference>
<sequence length="120" mass="12038">MASLALVAPASASGGIQCDGGDGVSAYLATGHLPVLQVIGAHVEAGGAAWSTGPERGEGTPFVVGQAFADNQQVLVDFTDPNIEAILVGLRLRFDGSEDLPLTGMLTVGGNSFPVQCGEG</sequence>
<accession>A0A5B8LRG0</accession>
<dbReference type="KEGG" id="dea:FPZ08_04685"/>
<dbReference type="RefSeq" id="WP_146288906.1">
    <property type="nucleotide sequence ID" value="NZ_CP042304.1"/>
</dbReference>
<proteinExistence type="predicted"/>